<dbReference type="Proteomes" id="UP000076738">
    <property type="component" value="Unassembled WGS sequence"/>
</dbReference>
<dbReference type="GO" id="GO:0016787">
    <property type="term" value="F:hydrolase activity"/>
    <property type="evidence" value="ECO:0007669"/>
    <property type="project" value="UniProtKB-KW"/>
</dbReference>
<dbReference type="AlphaFoldDB" id="A0A167JUQ2"/>
<proteinExistence type="inferred from homology"/>
<dbReference type="SUPFAM" id="SSF53474">
    <property type="entry name" value="alpha/beta-Hydrolases"/>
    <property type="match status" value="1"/>
</dbReference>
<dbReference type="Pfam" id="PF00561">
    <property type="entry name" value="Abhydrolase_1"/>
    <property type="match status" value="1"/>
</dbReference>
<dbReference type="InterPro" id="IPR013595">
    <property type="entry name" value="Pept_S33_TAP-like_C"/>
</dbReference>
<evidence type="ECO:0000256" key="1">
    <source>
        <dbReference type="ARBA" id="ARBA00010088"/>
    </source>
</evidence>
<protein>
    <recommendedName>
        <fullName evidence="7">Alpha/beta-hydrolase</fullName>
    </recommendedName>
</protein>
<sequence length="606" mass="66525">MPGNEKPSMPSVEVVASHPQRRRKLCAISVSALLVAVYLFNEQLLASFSSTFLSRPTCGRAEIDDWTMLAPGTVKWWDCNGENGAIPGAECGYIIVPTDYFNETAGVTKIALGRYKAKRGPRHGMVLVNPGGPGGPGKPLATVTGSLLHTAVVGETYDIVGFDPRGIGETEPGTRCFSSEAQNTLLKLNTVLDKGFNVGGNLSAPELRDGLKRQQIEADGIYRMQYALCAKNMGQKARYMGTSTVVRDVDFMTKTLEGEDTLINFWGGSYGSILGQYLVNMLPDRIGRVAIDGIADAVAWSNEPNYKWYRPWLSSTEATYDIFVAACSKAGSYDCPLTLFRNEEPYYIRKRLEEWFDELYNKPLVVDDIEFPGVITVGMARAFLFESLERPRTWAAASGILAAAMAGEGKLLLQRSGPAFPTRDMERQAVTCNDAVRFTPQTAPSHDEVLDELTDVLKTETKFAMSVVTAETDSGCQYWSVSPPERFSGPWNHTLRNPILVLSNTADPITPITSARLVKSLLRDSAILALQNGPGHCTLSLPAICTIRKTRAFFEYGALPEDGHVCEISVKPFPDDDELRSFSAEDAAALEASMRLGEYLSELRRT</sequence>
<dbReference type="InterPro" id="IPR051601">
    <property type="entry name" value="Serine_prot/Carboxylest_S33"/>
</dbReference>
<dbReference type="STRING" id="1330018.A0A167JUQ2"/>
<reference evidence="5 6" key="1">
    <citation type="journal article" date="2016" name="Mol. Biol. Evol.">
        <title>Comparative Genomics of Early-Diverging Mushroom-Forming Fungi Provides Insights into the Origins of Lignocellulose Decay Capabilities.</title>
        <authorList>
            <person name="Nagy L.G."/>
            <person name="Riley R."/>
            <person name="Tritt A."/>
            <person name="Adam C."/>
            <person name="Daum C."/>
            <person name="Floudas D."/>
            <person name="Sun H."/>
            <person name="Yadav J.S."/>
            <person name="Pangilinan J."/>
            <person name="Larsson K.H."/>
            <person name="Matsuura K."/>
            <person name="Barry K."/>
            <person name="Labutti K."/>
            <person name="Kuo R."/>
            <person name="Ohm R.A."/>
            <person name="Bhattacharya S.S."/>
            <person name="Shirouzu T."/>
            <person name="Yoshinaga Y."/>
            <person name="Martin F.M."/>
            <person name="Grigoriev I.V."/>
            <person name="Hibbett D.S."/>
        </authorList>
    </citation>
    <scope>NUCLEOTIDE SEQUENCE [LARGE SCALE GENOMIC DNA]</scope>
    <source>
        <strain evidence="5 6">TUFC12733</strain>
    </source>
</reference>
<dbReference type="PANTHER" id="PTHR43248">
    <property type="entry name" value="2-SUCCINYL-6-HYDROXY-2,4-CYCLOHEXADIENE-1-CARBOXYLATE SYNTHASE"/>
    <property type="match status" value="1"/>
</dbReference>
<evidence type="ECO:0000259" key="4">
    <source>
        <dbReference type="Pfam" id="PF08386"/>
    </source>
</evidence>
<dbReference type="PANTHER" id="PTHR43248:SF25">
    <property type="entry name" value="AB HYDROLASE-1 DOMAIN-CONTAINING PROTEIN-RELATED"/>
    <property type="match status" value="1"/>
</dbReference>
<accession>A0A167JUQ2</accession>
<evidence type="ECO:0000259" key="3">
    <source>
        <dbReference type="Pfam" id="PF00561"/>
    </source>
</evidence>
<evidence type="ECO:0008006" key="7">
    <source>
        <dbReference type="Google" id="ProtNLM"/>
    </source>
</evidence>
<dbReference type="InterPro" id="IPR029058">
    <property type="entry name" value="AB_hydrolase_fold"/>
</dbReference>
<feature type="domain" description="Peptidase S33 tripeptidyl aminopeptidase-like C-terminal" evidence="4">
    <location>
        <begin position="468"/>
        <end position="566"/>
    </location>
</feature>
<dbReference type="Pfam" id="PF08386">
    <property type="entry name" value="Abhydrolase_4"/>
    <property type="match status" value="1"/>
</dbReference>
<comment type="similarity">
    <text evidence="1">Belongs to the peptidase S33 family.</text>
</comment>
<dbReference type="EMBL" id="KV417298">
    <property type="protein sequence ID" value="KZO93920.1"/>
    <property type="molecule type" value="Genomic_DNA"/>
</dbReference>
<keyword evidence="2" id="KW-0378">Hydrolase</keyword>
<feature type="domain" description="AB hydrolase-1" evidence="3">
    <location>
        <begin position="126"/>
        <end position="327"/>
    </location>
</feature>
<evidence type="ECO:0000256" key="2">
    <source>
        <dbReference type="ARBA" id="ARBA00022801"/>
    </source>
</evidence>
<dbReference type="InterPro" id="IPR000073">
    <property type="entry name" value="AB_hydrolase_1"/>
</dbReference>
<organism evidence="5 6">
    <name type="scientific">Calocera viscosa (strain TUFC12733)</name>
    <dbReference type="NCBI Taxonomy" id="1330018"/>
    <lineage>
        <taxon>Eukaryota</taxon>
        <taxon>Fungi</taxon>
        <taxon>Dikarya</taxon>
        <taxon>Basidiomycota</taxon>
        <taxon>Agaricomycotina</taxon>
        <taxon>Dacrymycetes</taxon>
        <taxon>Dacrymycetales</taxon>
        <taxon>Dacrymycetaceae</taxon>
        <taxon>Calocera</taxon>
    </lineage>
</organism>
<dbReference type="Gene3D" id="3.40.50.1820">
    <property type="entry name" value="alpha/beta hydrolase"/>
    <property type="match status" value="1"/>
</dbReference>
<evidence type="ECO:0000313" key="6">
    <source>
        <dbReference type="Proteomes" id="UP000076738"/>
    </source>
</evidence>
<name>A0A167JUQ2_CALVF</name>
<evidence type="ECO:0000313" key="5">
    <source>
        <dbReference type="EMBL" id="KZO93920.1"/>
    </source>
</evidence>
<dbReference type="OrthoDB" id="425534at2759"/>
<gene>
    <name evidence="5" type="ORF">CALVIDRAFT_539573</name>
</gene>
<keyword evidence="6" id="KW-1185">Reference proteome</keyword>